<evidence type="ECO:0000313" key="2">
    <source>
        <dbReference type="Proteomes" id="UP000646827"/>
    </source>
</evidence>
<comment type="caution">
    <text evidence="1">The sequence shown here is derived from an EMBL/GenBank/DDBJ whole genome shotgun (WGS) entry which is preliminary data.</text>
</comment>
<dbReference type="OrthoDB" id="2288986at2759"/>
<dbReference type="InterPro" id="IPR051055">
    <property type="entry name" value="PIF1_helicase"/>
</dbReference>
<dbReference type="AlphaFoldDB" id="A0A8H7RT19"/>
<evidence type="ECO:0008006" key="3">
    <source>
        <dbReference type="Google" id="ProtNLM"/>
    </source>
</evidence>
<keyword evidence="2" id="KW-1185">Reference proteome</keyword>
<organism evidence="1 2">
    <name type="scientific">Circinella minor</name>
    <dbReference type="NCBI Taxonomy" id="1195481"/>
    <lineage>
        <taxon>Eukaryota</taxon>
        <taxon>Fungi</taxon>
        <taxon>Fungi incertae sedis</taxon>
        <taxon>Mucoromycota</taxon>
        <taxon>Mucoromycotina</taxon>
        <taxon>Mucoromycetes</taxon>
        <taxon>Mucorales</taxon>
        <taxon>Lichtheimiaceae</taxon>
        <taxon>Circinella</taxon>
    </lineage>
</organism>
<dbReference type="PANTHER" id="PTHR47642">
    <property type="entry name" value="ATP-DEPENDENT DNA HELICASE"/>
    <property type="match status" value="1"/>
</dbReference>
<gene>
    <name evidence="1" type="ORF">INT45_012700</name>
</gene>
<name>A0A8H7RT19_9FUNG</name>
<protein>
    <recommendedName>
        <fullName evidence="3">DNA helicase</fullName>
    </recommendedName>
</protein>
<dbReference type="Proteomes" id="UP000646827">
    <property type="component" value="Unassembled WGS sequence"/>
</dbReference>
<proteinExistence type="predicted"/>
<evidence type="ECO:0000313" key="1">
    <source>
        <dbReference type="EMBL" id="KAG2215278.1"/>
    </source>
</evidence>
<dbReference type="EMBL" id="JAEPRB010000530">
    <property type="protein sequence ID" value="KAG2215278.1"/>
    <property type="molecule type" value="Genomic_DNA"/>
</dbReference>
<reference evidence="1 2" key="1">
    <citation type="submission" date="2020-12" db="EMBL/GenBank/DDBJ databases">
        <title>Metabolic potential, ecology and presence of endohyphal bacteria is reflected in genomic diversity of Mucoromycotina.</title>
        <authorList>
            <person name="Muszewska A."/>
            <person name="Okrasinska A."/>
            <person name="Steczkiewicz K."/>
            <person name="Drgas O."/>
            <person name="Orlowska M."/>
            <person name="Perlinska-Lenart U."/>
            <person name="Aleksandrzak-Piekarczyk T."/>
            <person name="Szatraj K."/>
            <person name="Zielenkiewicz U."/>
            <person name="Pilsyk S."/>
            <person name="Malc E."/>
            <person name="Mieczkowski P."/>
            <person name="Kruszewska J.S."/>
            <person name="Biernat P."/>
            <person name="Pawlowska J."/>
        </authorList>
    </citation>
    <scope>NUCLEOTIDE SEQUENCE [LARGE SCALE GENOMIC DNA]</scope>
    <source>
        <strain evidence="1 2">CBS 142.35</strain>
    </source>
</reference>
<sequence>MAAYNILGQTIHSLFHLPVDQYSESDTGLSADIANTIHASLAELRVIIIDEISIDGALATALDNMSNRSMTPEDIELLRTRTFNSVPNDLNNTIFLFHKNADVDAKNTEILLSMTTQSATCTAIDRPSGNVTTQQADADLR</sequence>
<accession>A0A8H7RT19</accession>